<dbReference type="AlphaFoldDB" id="A0A8C3SR04"/>
<keyword evidence="3" id="KW-1185">Reference proteome</keyword>
<reference evidence="2" key="2">
    <citation type="submission" date="2025-09" db="UniProtKB">
        <authorList>
            <consortium name="Ensembl"/>
        </authorList>
    </citation>
    <scope>IDENTIFICATION</scope>
</reference>
<sequence>MPKNGHASFHPDGTAGIPIGSEKPAGSSHRRQWDYSAEEWLMDQALGLRWENQTGLWENSNSLPEPELISRADAPDSQLVQINVAPLTLTEFSFQRGPKTQTLCLVSKNSQRSRGTLGPNSETTSVPPHPLHLQRAHKVQT</sequence>
<organism evidence="2 3">
    <name type="scientific">Chelydra serpentina</name>
    <name type="common">Snapping turtle</name>
    <name type="synonym">Testudo serpentina</name>
    <dbReference type="NCBI Taxonomy" id="8475"/>
    <lineage>
        <taxon>Eukaryota</taxon>
        <taxon>Metazoa</taxon>
        <taxon>Chordata</taxon>
        <taxon>Craniata</taxon>
        <taxon>Vertebrata</taxon>
        <taxon>Euteleostomi</taxon>
        <taxon>Archelosauria</taxon>
        <taxon>Testudinata</taxon>
        <taxon>Testudines</taxon>
        <taxon>Cryptodira</taxon>
        <taxon>Durocryptodira</taxon>
        <taxon>Americhelydia</taxon>
        <taxon>Chelydroidea</taxon>
        <taxon>Chelydridae</taxon>
        <taxon>Chelydra</taxon>
    </lineage>
</organism>
<feature type="region of interest" description="Disordered" evidence="1">
    <location>
        <begin position="107"/>
        <end position="141"/>
    </location>
</feature>
<dbReference type="Proteomes" id="UP000694403">
    <property type="component" value="Unplaced"/>
</dbReference>
<feature type="compositionally biased region" description="Basic residues" evidence="1">
    <location>
        <begin position="132"/>
        <end position="141"/>
    </location>
</feature>
<name>A0A8C3SR04_CHESE</name>
<feature type="compositionally biased region" description="Polar residues" evidence="1">
    <location>
        <begin position="107"/>
        <end position="126"/>
    </location>
</feature>
<accession>A0A8C3SR04</accession>
<reference evidence="2" key="1">
    <citation type="submission" date="2025-08" db="UniProtKB">
        <authorList>
            <consortium name="Ensembl"/>
        </authorList>
    </citation>
    <scope>IDENTIFICATION</scope>
</reference>
<evidence type="ECO:0000256" key="1">
    <source>
        <dbReference type="SAM" id="MobiDB-lite"/>
    </source>
</evidence>
<protein>
    <submittedName>
        <fullName evidence="2">Uncharacterized protein</fullName>
    </submittedName>
</protein>
<evidence type="ECO:0000313" key="2">
    <source>
        <dbReference type="Ensembl" id="ENSCSRP00000017479.1"/>
    </source>
</evidence>
<dbReference type="Ensembl" id="ENSCSRT00000018289.1">
    <property type="protein sequence ID" value="ENSCSRP00000017479.1"/>
    <property type="gene ID" value="ENSCSRG00000013427.1"/>
</dbReference>
<evidence type="ECO:0000313" key="3">
    <source>
        <dbReference type="Proteomes" id="UP000694403"/>
    </source>
</evidence>
<feature type="region of interest" description="Disordered" evidence="1">
    <location>
        <begin position="1"/>
        <end position="32"/>
    </location>
</feature>
<proteinExistence type="predicted"/>